<dbReference type="PANTHER" id="PTHR40626:SF11">
    <property type="entry name" value="ZINC FINGER PROTEIN YPR022C"/>
    <property type="match status" value="1"/>
</dbReference>
<feature type="region of interest" description="Disordered" evidence="8">
    <location>
        <begin position="361"/>
        <end position="443"/>
    </location>
</feature>
<keyword evidence="4 7" id="KW-0863">Zinc-finger</keyword>
<dbReference type="InterPro" id="IPR013087">
    <property type="entry name" value="Znf_C2H2_type"/>
</dbReference>
<dbReference type="InterPro" id="IPR051059">
    <property type="entry name" value="VerF-like"/>
</dbReference>
<dbReference type="SUPFAM" id="SSF57667">
    <property type="entry name" value="beta-beta-alpha zinc fingers"/>
    <property type="match status" value="1"/>
</dbReference>
<evidence type="ECO:0000313" key="10">
    <source>
        <dbReference type="EMBL" id="KAL1882705.1"/>
    </source>
</evidence>
<evidence type="ECO:0000256" key="8">
    <source>
        <dbReference type="SAM" id="MobiDB-lite"/>
    </source>
</evidence>
<feature type="domain" description="C2H2-type" evidence="9">
    <location>
        <begin position="450"/>
        <end position="478"/>
    </location>
</feature>
<evidence type="ECO:0000256" key="5">
    <source>
        <dbReference type="ARBA" id="ARBA00022833"/>
    </source>
</evidence>
<evidence type="ECO:0000313" key="11">
    <source>
        <dbReference type="Proteomes" id="UP001586593"/>
    </source>
</evidence>
<proteinExistence type="predicted"/>
<dbReference type="PANTHER" id="PTHR40626">
    <property type="entry name" value="MIP31509P"/>
    <property type="match status" value="1"/>
</dbReference>
<evidence type="ECO:0000256" key="7">
    <source>
        <dbReference type="PROSITE-ProRule" id="PRU00042"/>
    </source>
</evidence>
<comment type="caution">
    <text evidence="10">The sequence shown here is derived from an EMBL/GenBank/DDBJ whole genome shotgun (WGS) entry which is preliminary data.</text>
</comment>
<keyword evidence="5" id="KW-0862">Zinc</keyword>
<feature type="region of interest" description="Disordered" evidence="8">
    <location>
        <begin position="557"/>
        <end position="581"/>
    </location>
</feature>
<dbReference type="SMART" id="SM00355">
    <property type="entry name" value="ZnF_C2H2"/>
    <property type="match status" value="2"/>
</dbReference>
<feature type="domain" description="C2H2-type" evidence="9">
    <location>
        <begin position="479"/>
        <end position="501"/>
    </location>
</feature>
<dbReference type="Proteomes" id="UP001586593">
    <property type="component" value="Unassembled WGS sequence"/>
</dbReference>
<evidence type="ECO:0000256" key="6">
    <source>
        <dbReference type="ARBA" id="ARBA00023242"/>
    </source>
</evidence>
<keyword evidence="3" id="KW-0677">Repeat</keyword>
<keyword evidence="11" id="KW-1185">Reference proteome</keyword>
<feature type="compositionally biased region" description="Polar residues" evidence="8">
    <location>
        <begin position="315"/>
        <end position="327"/>
    </location>
</feature>
<protein>
    <recommendedName>
        <fullName evidence="9">C2H2-type domain-containing protein</fullName>
    </recommendedName>
</protein>
<evidence type="ECO:0000256" key="3">
    <source>
        <dbReference type="ARBA" id="ARBA00022737"/>
    </source>
</evidence>
<organism evidence="10 11">
    <name type="scientific">Phialemonium thermophilum</name>
    <dbReference type="NCBI Taxonomy" id="223376"/>
    <lineage>
        <taxon>Eukaryota</taxon>
        <taxon>Fungi</taxon>
        <taxon>Dikarya</taxon>
        <taxon>Ascomycota</taxon>
        <taxon>Pezizomycotina</taxon>
        <taxon>Sordariomycetes</taxon>
        <taxon>Sordariomycetidae</taxon>
        <taxon>Cephalothecales</taxon>
        <taxon>Cephalothecaceae</taxon>
        <taxon>Phialemonium</taxon>
    </lineage>
</organism>
<dbReference type="PROSITE" id="PS00028">
    <property type="entry name" value="ZINC_FINGER_C2H2_1"/>
    <property type="match status" value="2"/>
</dbReference>
<evidence type="ECO:0000256" key="1">
    <source>
        <dbReference type="ARBA" id="ARBA00004123"/>
    </source>
</evidence>
<dbReference type="InterPro" id="IPR036236">
    <property type="entry name" value="Znf_C2H2_sf"/>
</dbReference>
<keyword evidence="2" id="KW-0479">Metal-binding</keyword>
<sequence>MESMLAPSATAPVSFFYYRDTVSEDNQHTQFPPQEDMHVYPTAPTLASTPIPNKPNALLQPVLNTKAYGGSLPTSVTQTASRANLQKPLIILETEVHGTDGYPSTPPLSSSSSVISSPGSCDVLQTPLNPMFSGFDGLEGKPVSQAELETFPSLDWTNCASPPMTPVYLQSQARPTHIISVPLPANKSPNTELLSATSCPSLSPSPSPYARSVVSEDLDFCDPRNLTVGGVDSTLAPEYSAHPALSPEDNEDNKFKVERQPLLSASLDRPVSPHSSFEFQTDLHHGLPSFDDLSDLESEDDFVNGFVNLGDDTPTHTGHSRTSSDAISLGQSSYECEDVEHLTGVDKPAVNGLPNLCCSSDNGDEHKDKRVKSCNKEPSLPIMNTAATTDNTEASGNGGQHTSNHGDASSDGKNNSASSGSENNSSNAAALPTSRRGRKQSLTEDPSKTFVCELCNRRFRRQEHLKRHYRSLHTQEKPFECSECGKKFSRSDNLAQHSRTHGSGAIVMGLINDPEAMAAAAAGHPGYGQHHLMASIPPGEDYETFGKVLFQVAAEIPGSASEVSSDEGMHDQGKKKRKRSD</sequence>
<dbReference type="PROSITE" id="PS50157">
    <property type="entry name" value="ZINC_FINGER_C2H2_2"/>
    <property type="match status" value="2"/>
</dbReference>
<dbReference type="Gene3D" id="3.30.160.60">
    <property type="entry name" value="Classic Zinc Finger"/>
    <property type="match status" value="2"/>
</dbReference>
<dbReference type="EMBL" id="JAZHXJ010000013">
    <property type="protein sequence ID" value="KAL1882705.1"/>
    <property type="molecule type" value="Genomic_DNA"/>
</dbReference>
<name>A0ABR3Y442_9PEZI</name>
<reference evidence="10 11" key="1">
    <citation type="journal article" date="2024" name="Commun. Biol.">
        <title>Comparative genomic analysis of thermophilic fungi reveals convergent evolutionary adaptations and gene losses.</title>
        <authorList>
            <person name="Steindorff A.S."/>
            <person name="Aguilar-Pontes M.V."/>
            <person name="Robinson A.J."/>
            <person name="Andreopoulos B."/>
            <person name="LaButti K."/>
            <person name="Kuo A."/>
            <person name="Mondo S."/>
            <person name="Riley R."/>
            <person name="Otillar R."/>
            <person name="Haridas S."/>
            <person name="Lipzen A."/>
            <person name="Grimwood J."/>
            <person name="Schmutz J."/>
            <person name="Clum A."/>
            <person name="Reid I.D."/>
            <person name="Moisan M.C."/>
            <person name="Butler G."/>
            <person name="Nguyen T.T.M."/>
            <person name="Dewar K."/>
            <person name="Conant G."/>
            <person name="Drula E."/>
            <person name="Henrissat B."/>
            <person name="Hansel C."/>
            <person name="Singer S."/>
            <person name="Hutchinson M.I."/>
            <person name="de Vries R.P."/>
            <person name="Natvig D.O."/>
            <person name="Powell A.J."/>
            <person name="Tsang A."/>
            <person name="Grigoriev I.V."/>
        </authorList>
    </citation>
    <scope>NUCLEOTIDE SEQUENCE [LARGE SCALE GENOMIC DNA]</scope>
    <source>
        <strain evidence="10 11">ATCC 24622</strain>
    </source>
</reference>
<feature type="compositionally biased region" description="Low complexity" evidence="8">
    <location>
        <begin position="414"/>
        <end position="430"/>
    </location>
</feature>
<comment type="subcellular location">
    <subcellularLocation>
        <location evidence="1">Nucleus</location>
    </subcellularLocation>
</comment>
<evidence type="ECO:0000256" key="2">
    <source>
        <dbReference type="ARBA" id="ARBA00022723"/>
    </source>
</evidence>
<evidence type="ECO:0000256" key="4">
    <source>
        <dbReference type="ARBA" id="ARBA00022771"/>
    </source>
</evidence>
<gene>
    <name evidence="10" type="ORF">VTK73DRAFT_1225</name>
</gene>
<feature type="compositionally biased region" description="Polar residues" evidence="8">
    <location>
        <begin position="385"/>
        <end position="413"/>
    </location>
</feature>
<feature type="region of interest" description="Disordered" evidence="8">
    <location>
        <begin position="308"/>
        <end position="327"/>
    </location>
</feature>
<dbReference type="Pfam" id="PF00096">
    <property type="entry name" value="zf-C2H2"/>
    <property type="match status" value="2"/>
</dbReference>
<keyword evidence="6" id="KW-0539">Nucleus</keyword>
<accession>A0ABR3Y442</accession>
<evidence type="ECO:0000259" key="9">
    <source>
        <dbReference type="PROSITE" id="PS50157"/>
    </source>
</evidence>